<dbReference type="Proteomes" id="UP000542674">
    <property type="component" value="Unassembled WGS sequence"/>
</dbReference>
<feature type="region of interest" description="Disordered" evidence="1">
    <location>
        <begin position="39"/>
        <end position="58"/>
    </location>
</feature>
<evidence type="ECO:0000256" key="1">
    <source>
        <dbReference type="SAM" id="MobiDB-lite"/>
    </source>
</evidence>
<dbReference type="AlphaFoldDB" id="A0A7W7WTZ4"/>
<sequence>MTTILPSSTSTAFRATVGAIFAHHLAATAHAVEIGCTDGDREGRHVDPAGPYPLPSTSTLDSVPRLPGVRLDDGEADSRMRVLLASLEETVQCVRHDVQVRAQDVANRYHHDQDAHAFRIDVEELKAFAKAGVDQALERWFASVSDLGDRFPLARDRVLVTTQRVGGLVTAFVIGFVNFATDLANTVPDRGARAYEKVTDYFETVSSGLRHAFRGLR</sequence>
<evidence type="ECO:0000313" key="3">
    <source>
        <dbReference type="Proteomes" id="UP000542674"/>
    </source>
</evidence>
<proteinExistence type="predicted"/>
<protein>
    <submittedName>
        <fullName evidence="2">Uncharacterized protein</fullName>
    </submittedName>
</protein>
<dbReference type="RefSeq" id="WP_184665816.1">
    <property type="nucleotide sequence ID" value="NZ_BAABAI010000004.1"/>
</dbReference>
<gene>
    <name evidence="2" type="ORF">F4559_000332</name>
</gene>
<reference evidence="2 3" key="1">
    <citation type="submission" date="2020-08" db="EMBL/GenBank/DDBJ databases">
        <title>Sequencing the genomes of 1000 actinobacteria strains.</title>
        <authorList>
            <person name="Klenk H.-P."/>
        </authorList>
    </citation>
    <scope>NUCLEOTIDE SEQUENCE [LARGE SCALE GENOMIC DNA]</scope>
    <source>
        <strain evidence="2 3">DSM 45084</strain>
    </source>
</reference>
<organism evidence="2 3">
    <name type="scientific">Saccharothrix violaceirubra</name>
    <dbReference type="NCBI Taxonomy" id="413306"/>
    <lineage>
        <taxon>Bacteria</taxon>
        <taxon>Bacillati</taxon>
        <taxon>Actinomycetota</taxon>
        <taxon>Actinomycetes</taxon>
        <taxon>Pseudonocardiales</taxon>
        <taxon>Pseudonocardiaceae</taxon>
        <taxon>Saccharothrix</taxon>
    </lineage>
</organism>
<dbReference type="EMBL" id="JACHJS010000001">
    <property type="protein sequence ID" value="MBB4962973.1"/>
    <property type="molecule type" value="Genomic_DNA"/>
</dbReference>
<evidence type="ECO:0000313" key="2">
    <source>
        <dbReference type="EMBL" id="MBB4962973.1"/>
    </source>
</evidence>
<accession>A0A7W7WTZ4</accession>
<keyword evidence="3" id="KW-1185">Reference proteome</keyword>
<name>A0A7W7WTZ4_9PSEU</name>
<comment type="caution">
    <text evidence="2">The sequence shown here is derived from an EMBL/GenBank/DDBJ whole genome shotgun (WGS) entry which is preliminary data.</text>
</comment>